<dbReference type="Pfam" id="PF08085">
    <property type="entry name" value="Entericidin"/>
    <property type="match status" value="1"/>
</dbReference>
<reference evidence="9" key="1">
    <citation type="submission" date="2020-04" db="EMBL/GenBank/DDBJ databases">
        <title>Description of novel Gluconacetobacter.</title>
        <authorList>
            <person name="Sombolestani A."/>
        </authorList>
    </citation>
    <scope>NUCLEOTIDE SEQUENCE [LARGE SCALE GENOMIC DNA]</scope>
    <source>
        <strain evidence="9">LMG 31484</strain>
    </source>
</reference>
<keyword evidence="9" id="KW-1185">Reference proteome</keyword>
<keyword evidence="4" id="KW-0472">Membrane</keyword>
<evidence type="ECO:0000256" key="4">
    <source>
        <dbReference type="ARBA" id="ARBA00023136"/>
    </source>
</evidence>
<evidence type="ECO:0000256" key="3">
    <source>
        <dbReference type="ARBA" id="ARBA00022729"/>
    </source>
</evidence>
<dbReference type="EMBL" id="JABCQG010000005">
    <property type="protein sequence ID" value="MBF0858772.1"/>
    <property type="molecule type" value="Genomic_DNA"/>
</dbReference>
<proteinExistence type="inferred from homology"/>
<evidence type="ECO:0000313" key="9">
    <source>
        <dbReference type="Proteomes" id="UP000623107"/>
    </source>
</evidence>
<evidence type="ECO:0000256" key="6">
    <source>
        <dbReference type="ARBA" id="ARBA00023288"/>
    </source>
</evidence>
<dbReference type="PROSITE" id="PS51257">
    <property type="entry name" value="PROKAR_LIPOPROTEIN"/>
    <property type="match status" value="1"/>
</dbReference>
<evidence type="ECO:0000256" key="7">
    <source>
        <dbReference type="SAM" id="SignalP"/>
    </source>
</evidence>
<gene>
    <name evidence="8" type="ORF">HKD24_06035</name>
</gene>
<dbReference type="InterPro" id="IPR012556">
    <property type="entry name" value="Entericidin"/>
</dbReference>
<name>A0ABR9Y4J0_9PROT</name>
<keyword evidence="3 7" id="KW-0732">Signal</keyword>
<feature type="signal peptide" evidence="7">
    <location>
        <begin position="1"/>
        <end position="24"/>
    </location>
</feature>
<comment type="similarity">
    <text evidence="1">Belongs to the EcnA/EcnB lipoprotein family.</text>
</comment>
<dbReference type="Proteomes" id="UP000623107">
    <property type="component" value="Unassembled WGS sequence"/>
</dbReference>
<sequence>MSTKSIARIALSLALLSGAGVTLSACNTVRGAGQDVSSVGHDVARGANASQDAIQRNTNASPN</sequence>
<evidence type="ECO:0000256" key="2">
    <source>
        <dbReference type="ARBA" id="ARBA00022475"/>
    </source>
</evidence>
<keyword evidence="5" id="KW-0564">Palmitate</keyword>
<protein>
    <submittedName>
        <fullName evidence="8">Entericidin A/B family lipoprotein</fullName>
    </submittedName>
</protein>
<keyword evidence="6 8" id="KW-0449">Lipoprotein</keyword>
<organism evidence="8 9">
    <name type="scientific">Gluconobacter vitians</name>
    <dbReference type="NCBI Taxonomy" id="2728102"/>
    <lineage>
        <taxon>Bacteria</taxon>
        <taxon>Pseudomonadati</taxon>
        <taxon>Pseudomonadota</taxon>
        <taxon>Alphaproteobacteria</taxon>
        <taxon>Acetobacterales</taxon>
        <taxon>Acetobacteraceae</taxon>
        <taxon>Gluconobacter</taxon>
    </lineage>
</organism>
<evidence type="ECO:0000313" key="8">
    <source>
        <dbReference type="EMBL" id="MBF0858772.1"/>
    </source>
</evidence>
<dbReference type="RefSeq" id="WP_194259450.1">
    <property type="nucleotide sequence ID" value="NZ_JABCQG010000005.1"/>
</dbReference>
<keyword evidence="2" id="KW-1003">Cell membrane</keyword>
<accession>A0ABR9Y4J0</accession>
<evidence type="ECO:0000256" key="5">
    <source>
        <dbReference type="ARBA" id="ARBA00023139"/>
    </source>
</evidence>
<evidence type="ECO:0000256" key="1">
    <source>
        <dbReference type="ARBA" id="ARBA00010296"/>
    </source>
</evidence>
<feature type="chain" id="PRO_5045322137" evidence="7">
    <location>
        <begin position="25"/>
        <end position="63"/>
    </location>
</feature>
<comment type="caution">
    <text evidence="8">The sequence shown here is derived from an EMBL/GenBank/DDBJ whole genome shotgun (WGS) entry which is preliminary data.</text>
</comment>
<reference evidence="8 9" key="2">
    <citation type="submission" date="2020-11" db="EMBL/GenBank/DDBJ databases">
        <title>Description of novel Gluconobacter species.</title>
        <authorList>
            <person name="Cleenwerck I."/>
            <person name="Cnockaert M."/>
            <person name="Borremans W."/>
            <person name="Wieme A.D."/>
            <person name="De Vuyst L."/>
            <person name="Vandamme P."/>
        </authorList>
    </citation>
    <scope>NUCLEOTIDE SEQUENCE [LARGE SCALE GENOMIC DNA]</scope>
    <source>
        <strain evidence="8 9">LMG 31484</strain>
    </source>
</reference>